<dbReference type="STRING" id="2316362.A0A4Q2CYN5"/>
<evidence type="ECO:0000256" key="1">
    <source>
        <dbReference type="SAM" id="MobiDB-lite"/>
    </source>
</evidence>
<evidence type="ECO:0000313" key="4">
    <source>
        <dbReference type="Proteomes" id="UP000290288"/>
    </source>
</evidence>
<feature type="region of interest" description="Disordered" evidence="1">
    <location>
        <begin position="289"/>
        <end position="311"/>
    </location>
</feature>
<dbReference type="PROSITE" id="PS50280">
    <property type="entry name" value="SET"/>
    <property type="match status" value="1"/>
</dbReference>
<dbReference type="OrthoDB" id="3265353at2759"/>
<dbReference type="Proteomes" id="UP000290288">
    <property type="component" value="Unassembled WGS sequence"/>
</dbReference>
<dbReference type="InterPro" id="IPR001214">
    <property type="entry name" value="SET_dom"/>
</dbReference>
<dbReference type="AlphaFoldDB" id="A0A4Q2CYN5"/>
<keyword evidence="4" id="KW-1185">Reference proteome</keyword>
<comment type="caution">
    <text evidence="3">The sequence shown here is derived from an EMBL/GenBank/DDBJ whole genome shotgun (WGS) entry which is preliminary data.</text>
</comment>
<dbReference type="InterPro" id="IPR046341">
    <property type="entry name" value="SET_dom_sf"/>
</dbReference>
<name>A0A4Q2CYN5_9AGAR</name>
<dbReference type="Pfam" id="PF00856">
    <property type="entry name" value="SET"/>
    <property type="match status" value="1"/>
</dbReference>
<evidence type="ECO:0000259" key="2">
    <source>
        <dbReference type="PROSITE" id="PS50280"/>
    </source>
</evidence>
<proteinExistence type="predicted"/>
<accession>A0A4Q2CYN5</accession>
<protein>
    <recommendedName>
        <fullName evidence="2">SET domain-containing protein</fullName>
    </recommendedName>
</protein>
<reference evidence="3 4" key="1">
    <citation type="submission" date="2019-01" db="EMBL/GenBank/DDBJ databases">
        <title>Draft genome sequence of Psathyrella aberdarensis IHI B618.</title>
        <authorList>
            <person name="Buettner E."/>
            <person name="Kellner H."/>
        </authorList>
    </citation>
    <scope>NUCLEOTIDE SEQUENCE [LARGE SCALE GENOMIC DNA]</scope>
    <source>
        <strain evidence="3 4">IHI B618</strain>
    </source>
</reference>
<evidence type="ECO:0000313" key="3">
    <source>
        <dbReference type="EMBL" id="RXW11893.1"/>
    </source>
</evidence>
<feature type="compositionally biased region" description="Basic residues" evidence="1">
    <location>
        <begin position="289"/>
        <end position="304"/>
    </location>
</feature>
<dbReference type="Gene3D" id="2.170.270.10">
    <property type="entry name" value="SET domain"/>
    <property type="match status" value="1"/>
</dbReference>
<sequence length="311" mass="35181">MEDAVVVALFGSATPTSHRCHAPQTLSVEFEHSAELVMALYEAFEANKKGFNFQDAHSFPSTAQLISNSLLAHSHFGKFDDEALGVLRWIIAAYAMVIHPESSIRLRAVPMGPNSTVGFAIFARRDIPKNTKIWEAIGMVPGDNEAVHSELSSITTTKDQNQTPGAERVLYGPIRMINHRCRSYNAEFCSVRRTSAFIAWSNRDVPLGEEITFNYGDSWFGDDCPCYDCRPVLSPEAPLLENPSASSSLVLTVIKKRGELLQKKKKEEAEDYRERQKKEIEDRKEIVRANKRARKDRNKQRKKLRVEEHSD</sequence>
<organism evidence="3 4">
    <name type="scientific">Candolleomyces aberdarensis</name>
    <dbReference type="NCBI Taxonomy" id="2316362"/>
    <lineage>
        <taxon>Eukaryota</taxon>
        <taxon>Fungi</taxon>
        <taxon>Dikarya</taxon>
        <taxon>Basidiomycota</taxon>
        <taxon>Agaricomycotina</taxon>
        <taxon>Agaricomycetes</taxon>
        <taxon>Agaricomycetidae</taxon>
        <taxon>Agaricales</taxon>
        <taxon>Agaricineae</taxon>
        <taxon>Psathyrellaceae</taxon>
        <taxon>Candolleomyces</taxon>
    </lineage>
</organism>
<dbReference type="SUPFAM" id="SSF82199">
    <property type="entry name" value="SET domain"/>
    <property type="match status" value="1"/>
</dbReference>
<feature type="domain" description="SET" evidence="2">
    <location>
        <begin position="102"/>
        <end position="216"/>
    </location>
</feature>
<gene>
    <name evidence="3" type="ORF">EST38_g13962</name>
</gene>
<dbReference type="EMBL" id="SDEE01001532">
    <property type="protein sequence ID" value="RXW11893.1"/>
    <property type="molecule type" value="Genomic_DNA"/>
</dbReference>